<gene>
    <name evidence="3" type="ORF">M5G11_13460</name>
</gene>
<dbReference type="Proteomes" id="UP001148203">
    <property type="component" value="Unassembled WGS sequence"/>
</dbReference>
<dbReference type="InterPro" id="IPR015025">
    <property type="entry name" value="PoNi_C"/>
</dbReference>
<comment type="caution">
    <text evidence="3">The sequence shown here is derived from an EMBL/GenBank/DDBJ whole genome shotgun (WGS) entry which is preliminary data.</text>
</comment>
<name>A0ABT5NTU6_9PSED</name>
<dbReference type="InterPro" id="IPR015024">
    <property type="entry name" value="PoNi_N"/>
</dbReference>
<evidence type="ECO:0000313" key="3">
    <source>
        <dbReference type="EMBL" id="MDD0991548.1"/>
    </source>
</evidence>
<proteinExistence type="predicted"/>
<dbReference type="EMBL" id="JAMDGY010000030">
    <property type="protein sequence ID" value="MDD0991548.1"/>
    <property type="molecule type" value="Genomic_DNA"/>
</dbReference>
<dbReference type="InterPro" id="IPR028983">
    <property type="entry name" value="PA2201-like_C"/>
</dbReference>
<organism evidence="3 4">
    <name type="scientific">Pseudomonas fontis</name>
    <dbReference type="NCBI Taxonomy" id="2942633"/>
    <lineage>
        <taxon>Bacteria</taxon>
        <taxon>Pseudomonadati</taxon>
        <taxon>Pseudomonadota</taxon>
        <taxon>Gammaproteobacteria</taxon>
        <taxon>Pseudomonadales</taxon>
        <taxon>Pseudomonadaceae</taxon>
        <taxon>Pseudomonas</taxon>
    </lineage>
</organism>
<evidence type="ECO:0000259" key="1">
    <source>
        <dbReference type="Pfam" id="PF08928"/>
    </source>
</evidence>
<dbReference type="Gene3D" id="1.10.3920.10">
    <property type="entry name" value="PA2201 C-terminal domain-like"/>
    <property type="match status" value="1"/>
</dbReference>
<sequence>MNKFETIKREPLLSEENYNSSLASKIKNYINISLSDILAETPRSRAHEESISWSWSYKSLEHLIQRYSGGEDFESLSAYAETAFHEFHRHKTDFPEFSLKLWEPDAYQYVMWLLSLAVLFDMPIRVEQIADYISLDPDDGQDSLIRQLFVRVGVNLPGEELIHLKPYAELQAALATSGDEQHQLMGRYLKHWYRNMKGCYWHERDKRPDAGFFGYWAFEAAMVTVLWNIDDTVYRDLPYYPKDLVDYARAKHVADHFPQGRPIGAPGMTAKSGEECPCTGVWTCDDWAVGPQTFSRGITLPTDSGRQVTWRLTKAI</sequence>
<reference evidence="3 4" key="1">
    <citation type="submission" date="2022-05" db="EMBL/GenBank/DDBJ databases">
        <title>Novel Pseudomonas spp. Isolated from a Rainbow Trout Aquaculture Facility.</title>
        <authorList>
            <person name="Testerman T."/>
            <person name="Graf J."/>
        </authorList>
    </citation>
    <scope>NUCLEOTIDE SEQUENCE [LARGE SCALE GENOMIC DNA]</scope>
    <source>
        <strain evidence="3 4">ID681</strain>
    </source>
</reference>
<dbReference type="Pfam" id="PF08929">
    <property type="entry name" value="PoNi_C"/>
    <property type="match status" value="1"/>
</dbReference>
<dbReference type="Pfam" id="PF08928">
    <property type="entry name" value="PoNi_N"/>
    <property type="match status" value="1"/>
</dbReference>
<dbReference type="SUPFAM" id="SSF140731">
    <property type="entry name" value="PA2201 C-terminal domain-like"/>
    <property type="match status" value="1"/>
</dbReference>
<protein>
    <submittedName>
        <fullName evidence="3">PoNi-like cognate immunity protein</fullName>
    </submittedName>
</protein>
<dbReference type="RefSeq" id="WP_273912528.1">
    <property type="nucleotide sequence ID" value="NZ_JAMDGX010000062.1"/>
</dbReference>
<evidence type="ECO:0000313" key="4">
    <source>
        <dbReference type="Proteomes" id="UP001148203"/>
    </source>
</evidence>
<accession>A0ABT5NTU6</accession>
<evidence type="ECO:0000259" key="2">
    <source>
        <dbReference type="Pfam" id="PF08929"/>
    </source>
</evidence>
<feature type="domain" description="PoNi C-terminal" evidence="2">
    <location>
        <begin position="141"/>
        <end position="244"/>
    </location>
</feature>
<feature type="domain" description="PoNi N-terminal" evidence="1">
    <location>
        <begin position="9"/>
        <end position="126"/>
    </location>
</feature>
<keyword evidence="4" id="KW-1185">Reference proteome</keyword>